<dbReference type="AlphaFoldDB" id="A0A0C3IV18"/>
<reference evidence="2 3" key="1">
    <citation type="submission" date="2014-04" db="EMBL/GenBank/DDBJ databases">
        <authorList>
            <consortium name="DOE Joint Genome Institute"/>
            <person name="Kuo A."/>
            <person name="Kohler A."/>
            <person name="Costa M.D."/>
            <person name="Nagy L.G."/>
            <person name="Floudas D."/>
            <person name="Copeland A."/>
            <person name="Barry K.W."/>
            <person name="Cichocki N."/>
            <person name="Veneault-Fourrey C."/>
            <person name="LaButti K."/>
            <person name="Lindquist E.A."/>
            <person name="Lipzen A."/>
            <person name="Lundell T."/>
            <person name="Morin E."/>
            <person name="Murat C."/>
            <person name="Sun H."/>
            <person name="Tunlid A."/>
            <person name="Henrissat B."/>
            <person name="Grigoriev I.V."/>
            <person name="Hibbett D.S."/>
            <person name="Martin F."/>
            <person name="Nordberg H.P."/>
            <person name="Cantor M.N."/>
            <person name="Hua S.X."/>
        </authorList>
    </citation>
    <scope>NUCLEOTIDE SEQUENCE [LARGE SCALE GENOMIC DNA]</scope>
    <source>
        <strain evidence="2 3">Marx 270</strain>
    </source>
</reference>
<dbReference type="Proteomes" id="UP000054217">
    <property type="component" value="Unassembled WGS sequence"/>
</dbReference>
<dbReference type="InParanoid" id="A0A0C3IV18"/>
<organism evidence="2 3">
    <name type="scientific">Pisolithus tinctorius Marx 270</name>
    <dbReference type="NCBI Taxonomy" id="870435"/>
    <lineage>
        <taxon>Eukaryota</taxon>
        <taxon>Fungi</taxon>
        <taxon>Dikarya</taxon>
        <taxon>Basidiomycota</taxon>
        <taxon>Agaricomycotina</taxon>
        <taxon>Agaricomycetes</taxon>
        <taxon>Agaricomycetidae</taxon>
        <taxon>Boletales</taxon>
        <taxon>Sclerodermatineae</taxon>
        <taxon>Pisolithaceae</taxon>
        <taxon>Pisolithus</taxon>
    </lineage>
</organism>
<keyword evidence="3" id="KW-1185">Reference proteome</keyword>
<feature type="compositionally biased region" description="Basic residues" evidence="1">
    <location>
        <begin position="61"/>
        <end position="77"/>
    </location>
</feature>
<protein>
    <submittedName>
        <fullName evidence="2">Uncharacterized protein</fullName>
    </submittedName>
</protein>
<evidence type="ECO:0000313" key="3">
    <source>
        <dbReference type="Proteomes" id="UP000054217"/>
    </source>
</evidence>
<dbReference type="HOGENOM" id="CLU_2639088_0_0_1"/>
<name>A0A0C3IV18_PISTI</name>
<proteinExistence type="predicted"/>
<evidence type="ECO:0000313" key="2">
    <source>
        <dbReference type="EMBL" id="KIO00708.1"/>
    </source>
</evidence>
<dbReference type="EMBL" id="KN831994">
    <property type="protein sequence ID" value="KIO00708.1"/>
    <property type="molecule type" value="Genomic_DNA"/>
</dbReference>
<sequence length="77" mass="8680">MSVDSTHCSSRRIPSLGCTGRSHVVIGRRRLGCKHDCESLSKHCVAAKPIHEHTSRSETHYRKRTTKTCRARSAHQV</sequence>
<feature type="region of interest" description="Disordered" evidence="1">
    <location>
        <begin position="51"/>
        <end position="77"/>
    </location>
</feature>
<gene>
    <name evidence="2" type="ORF">M404DRAFT_1003719</name>
</gene>
<feature type="compositionally biased region" description="Basic and acidic residues" evidence="1">
    <location>
        <begin position="51"/>
        <end position="60"/>
    </location>
</feature>
<reference evidence="3" key="2">
    <citation type="submission" date="2015-01" db="EMBL/GenBank/DDBJ databases">
        <title>Evolutionary Origins and Diversification of the Mycorrhizal Mutualists.</title>
        <authorList>
            <consortium name="DOE Joint Genome Institute"/>
            <consortium name="Mycorrhizal Genomics Consortium"/>
            <person name="Kohler A."/>
            <person name="Kuo A."/>
            <person name="Nagy L.G."/>
            <person name="Floudas D."/>
            <person name="Copeland A."/>
            <person name="Barry K.W."/>
            <person name="Cichocki N."/>
            <person name="Veneault-Fourrey C."/>
            <person name="LaButti K."/>
            <person name="Lindquist E.A."/>
            <person name="Lipzen A."/>
            <person name="Lundell T."/>
            <person name="Morin E."/>
            <person name="Murat C."/>
            <person name="Riley R."/>
            <person name="Ohm R."/>
            <person name="Sun H."/>
            <person name="Tunlid A."/>
            <person name="Henrissat B."/>
            <person name="Grigoriev I.V."/>
            <person name="Hibbett D.S."/>
            <person name="Martin F."/>
        </authorList>
    </citation>
    <scope>NUCLEOTIDE SEQUENCE [LARGE SCALE GENOMIC DNA]</scope>
    <source>
        <strain evidence="3">Marx 270</strain>
    </source>
</reference>
<evidence type="ECO:0000256" key="1">
    <source>
        <dbReference type="SAM" id="MobiDB-lite"/>
    </source>
</evidence>
<accession>A0A0C3IV18</accession>